<reference evidence="2 3" key="1">
    <citation type="journal article" date="2015" name="Genome Biol. Evol.">
        <title>The genome of winter moth (Operophtera brumata) provides a genomic perspective on sexual dimorphism and phenology.</title>
        <authorList>
            <person name="Derks M.F."/>
            <person name="Smit S."/>
            <person name="Salis L."/>
            <person name="Schijlen E."/>
            <person name="Bossers A."/>
            <person name="Mateman C."/>
            <person name="Pijl A.S."/>
            <person name="de Ridder D."/>
            <person name="Groenen M.A."/>
            <person name="Visser M.E."/>
            <person name="Megens H.J."/>
        </authorList>
    </citation>
    <scope>NUCLEOTIDE SEQUENCE [LARGE SCALE GENOMIC DNA]</scope>
    <source>
        <strain evidence="2">WM2013NL</strain>
        <tissue evidence="2">Head and thorax</tissue>
    </source>
</reference>
<feature type="compositionally biased region" description="Low complexity" evidence="1">
    <location>
        <begin position="307"/>
        <end position="317"/>
    </location>
</feature>
<dbReference type="STRING" id="104452.A0A0L7L0I4"/>
<name>A0A0L7L0I4_OPEBR</name>
<feature type="compositionally biased region" description="Pro residues" evidence="1">
    <location>
        <begin position="10"/>
        <end position="20"/>
    </location>
</feature>
<feature type="compositionally biased region" description="Basic and acidic residues" evidence="1">
    <location>
        <begin position="186"/>
        <end position="197"/>
    </location>
</feature>
<proteinExistence type="predicted"/>
<feature type="region of interest" description="Disordered" evidence="1">
    <location>
        <begin position="62"/>
        <end position="130"/>
    </location>
</feature>
<comment type="caution">
    <text evidence="2">The sequence shown here is derived from an EMBL/GenBank/DDBJ whole genome shotgun (WGS) entry which is preliminary data.</text>
</comment>
<dbReference type="EMBL" id="JTDY01003796">
    <property type="protein sequence ID" value="KOB68997.1"/>
    <property type="molecule type" value="Genomic_DNA"/>
</dbReference>
<feature type="region of interest" description="Disordered" evidence="1">
    <location>
        <begin position="1"/>
        <end position="23"/>
    </location>
</feature>
<feature type="compositionally biased region" description="Low complexity" evidence="1">
    <location>
        <begin position="286"/>
        <end position="296"/>
    </location>
</feature>
<accession>A0A0L7L0I4</accession>
<dbReference type="AlphaFoldDB" id="A0A0L7L0I4"/>
<evidence type="ECO:0000313" key="3">
    <source>
        <dbReference type="Proteomes" id="UP000037510"/>
    </source>
</evidence>
<organism evidence="2 3">
    <name type="scientific">Operophtera brumata</name>
    <name type="common">Winter moth</name>
    <name type="synonym">Phalaena brumata</name>
    <dbReference type="NCBI Taxonomy" id="104452"/>
    <lineage>
        <taxon>Eukaryota</taxon>
        <taxon>Metazoa</taxon>
        <taxon>Ecdysozoa</taxon>
        <taxon>Arthropoda</taxon>
        <taxon>Hexapoda</taxon>
        <taxon>Insecta</taxon>
        <taxon>Pterygota</taxon>
        <taxon>Neoptera</taxon>
        <taxon>Endopterygota</taxon>
        <taxon>Lepidoptera</taxon>
        <taxon>Glossata</taxon>
        <taxon>Ditrysia</taxon>
        <taxon>Geometroidea</taxon>
        <taxon>Geometridae</taxon>
        <taxon>Larentiinae</taxon>
        <taxon>Operophtera</taxon>
    </lineage>
</organism>
<feature type="compositionally biased region" description="Pro residues" evidence="1">
    <location>
        <begin position="62"/>
        <end position="81"/>
    </location>
</feature>
<sequence>MSIPPVNFGLPPPNMPPPGVHPLDLLPPGVNPLGIPPPGMHPVELPTSGVPPLDLPPPVVHSLPPPGISMPPPGISMPPPQYSSHIGPPDPYSHSYLPPPTYQDYQHPGRPPTRDNYPYPGPSRDHHYHYPPYVPRDNYWNNENEVKNKAPSTSSFDYFGKHKDSFYSSKDQLSKSFNPFATPKPEAWEPRGLRSESRGCSPGMMSRTRSSSRQSDREHSSYSSPAELYYKRLEGRPGVEQTKKLEALVETFTKELIERGREARPEVDEMPPLQNKTKLCAHKRAAAQTEPPAEAASGDVVYYLNDKSSSSKESSSEGLTDEDEAGLESNRIVQELQRKQNHPRRLHPEMWYTFK</sequence>
<gene>
    <name evidence="2" type="ORF">OBRU01_17872</name>
</gene>
<feature type="compositionally biased region" description="Basic and acidic residues" evidence="1">
    <location>
        <begin position="257"/>
        <end position="267"/>
    </location>
</feature>
<keyword evidence="3" id="KW-1185">Reference proteome</keyword>
<feature type="region of interest" description="Disordered" evidence="1">
    <location>
        <begin position="177"/>
        <end position="244"/>
    </location>
</feature>
<dbReference type="Proteomes" id="UP000037510">
    <property type="component" value="Unassembled WGS sequence"/>
</dbReference>
<feature type="region of interest" description="Disordered" evidence="1">
    <location>
        <begin position="257"/>
        <end position="355"/>
    </location>
</feature>
<evidence type="ECO:0000313" key="2">
    <source>
        <dbReference type="EMBL" id="KOB68997.1"/>
    </source>
</evidence>
<feature type="compositionally biased region" description="Basic and acidic residues" evidence="1">
    <location>
        <begin position="229"/>
        <end position="244"/>
    </location>
</feature>
<evidence type="ECO:0000256" key="1">
    <source>
        <dbReference type="SAM" id="MobiDB-lite"/>
    </source>
</evidence>
<protein>
    <submittedName>
        <fullName evidence="2">Ribonuclease 3</fullName>
    </submittedName>
</protein>